<organism evidence="1">
    <name type="scientific">viral metagenome</name>
    <dbReference type="NCBI Taxonomy" id="1070528"/>
    <lineage>
        <taxon>unclassified sequences</taxon>
        <taxon>metagenomes</taxon>
        <taxon>organismal metagenomes</taxon>
    </lineage>
</organism>
<dbReference type="EMBL" id="MN739215">
    <property type="protein sequence ID" value="QHS93968.1"/>
    <property type="molecule type" value="Genomic_DNA"/>
</dbReference>
<sequence length="275" mass="31761">MFGSPDVSFVTRHQIHLTWKKPDNKPEKFTIEMKYLDLESKPTFTLISNKMLLNELYQTFEQPIPTGNYQITFKTSTDEHEITFVLPAMGRVSKGGSCFLVDGKDFGYNKWCIITNHHVIGDSKNKELIVMFDEVHLRLRYWFFKTHTNQNQGLDYTMVGLTTTQMIMLKDANIYPNKLDFKSEFKHNGCMLIHKPNSVHCRVLYTPCKVVKRTPTRVRYEYLGESTSSGSSGSPVFAMSSKNEFAIQGLHKAKGVCIKMKSIKEDMMMNKIKKK</sequence>
<dbReference type="InterPro" id="IPR009003">
    <property type="entry name" value="Peptidase_S1_PA"/>
</dbReference>
<reference evidence="1" key="1">
    <citation type="journal article" date="2020" name="Nature">
        <title>Giant virus diversity and host interactions through global metagenomics.</title>
        <authorList>
            <person name="Schulz F."/>
            <person name="Roux S."/>
            <person name="Paez-Espino D."/>
            <person name="Jungbluth S."/>
            <person name="Walsh D.A."/>
            <person name="Denef V.J."/>
            <person name="McMahon K.D."/>
            <person name="Konstantinidis K.T."/>
            <person name="Eloe-Fadrosh E.A."/>
            <person name="Kyrpides N.C."/>
            <person name="Woyke T."/>
        </authorList>
    </citation>
    <scope>NUCLEOTIDE SEQUENCE</scope>
    <source>
        <strain evidence="1">GVMAG-M-3300018416-26</strain>
    </source>
</reference>
<protein>
    <recommendedName>
        <fullName evidence="2">Serine protease</fullName>
    </recommendedName>
</protein>
<proteinExistence type="predicted"/>
<evidence type="ECO:0008006" key="2">
    <source>
        <dbReference type="Google" id="ProtNLM"/>
    </source>
</evidence>
<name>A0A6C0BRE7_9ZZZZ</name>
<accession>A0A6C0BRE7</accession>
<dbReference type="SUPFAM" id="SSF50494">
    <property type="entry name" value="Trypsin-like serine proteases"/>
    <property type="match status" value="1"/>
</dbReference>
<dbReference type="AlphaFoldDB" id="A0A6C0BRE7"/>
<evidence type="ECO:0000313" key="1">
    <source>
        <dbReference type="EMBL" id="QHS93968.1"/>
    </source>
</evidence>